<reference evidence="1" key="1">
    <citation type="journal article" date="2014" name="Int. J. Syst. Evol. Microbiol.">
        <title>Complete genome sequence of Corynebacterium casei LMG S-19264T (=DSM 44701T), isolated from a smear-ripened cheese.</title>
        <authorList>
            <consortium name="US DOE Joint Genome Institute (JGI-PGF)"/>
            <person name="Walter F."/>
            <person name="Albersmeier A."/>
            <person name="Kalinowski J."/>
            <person name="Ruckert C."/>
        </authorList>
    </citation>
    <scope>NUCLEOTIDE SEQUENCE</scope>
    <source>
        <strain evidence="1">CGMCC 1.10859</strain>
    </source>
</reference>
<gene>
    <name evidence="1" type="ORF">GCM10008024_02480</name>
    <name evidence="2" type="ORF">SAMN05444006_101299</name>
</gene>
<dbReference type="Proteomes" id="UP000634647">
    <property type="component" value="Unassembled WGS sequence"/>
</dbReference>
<reference evidence="2 3" key="2">
    <citation type="submission" date="2016-10" db="EMBL/GenBank/DDBJ databases">
        <authorList>
            <person name="Varghese N."/>
            <person name="Submissions S."/>
        </authorList>
    </citation>
    <scope>NUCLEOTIDE SEQUENCE [LARGE SCALE GENOMIC DNA]</scope>
    <source>
        <strain evidence="2 3">DSM 24802</strain>
    </source>
</reference>
<evidence type="ECO:0000313" key="3">
    <source>
        <dbReference type="Proteomes" id="UP000199541"/>
    </source>
</evidence>
<comment type="caution">
    <text evidence="1">The sequence shown here is derived from an EMBL/GenBank/DDBJ whole genome shotgun (WGS) entry which is preliminary data.</text>
</comment>
<name>A0AAN4UNH5_9RHOB</name>
<protein>
    <submittedName>
        <fullName evidence="1">Uncharacterized protein</fullName>
    </submittedName>
</protein>
<dbReference type="EMBL" id="FNOB01000001">
    <property type="protein sequence ID" value="SDW11392.1"/>
    <property type="molecule type" value="Genomic_DNA"/>
</dbReference>
<evidence type="ECO:0000313" key="4">
    <source>
        <dbReference type="Proteomes" id="UP000634647"/>
    </source>
</evidence>
<dbReference type="AlphaFoldDB" id="A0AAN4UNH5"/>
<sequence>MPKLLKTLIATIACLVLLDAMVAVVLALPRGRSGPVAKLAQFFDYGYSVPGKLTDWIARPGAPGNLFDVAWRQAMMRKSAERFAREDPHTPEIRGYSMSFVNHVLEAAKALDPGLVVDLHAGPAAPPNATFAMFLDDRANRRKGDVVVFGILSSSVPGMGALSNQTWMFEQPSPFTYPVFLPAPGGGLTRIEPLMESAAQERANLLTPSSPGARAWRGQLRRVDAFYGPETFGLPWLDASPFARLVRRSIAVKSIAATKQRLLADPFGAPLPYGEILRRMVREFAMIARADGQIPVVVLVQVRGKPDLAALLKPTLRAERIRYVATVDHQDPTEPEAYTSDGHYTPEIRVRFGQAFLKAIGR</sequence>
<accession>A0AAN4UNH5</accession>
<evidence type="ECO:0000313" key="1">
    <source>
        <dbReference type="EMBL" id="GHD98543.1"/>
    </source>
</evidence>
<dbReference type="EMBL" id="BNAB01000001">
    <property type="protein sequence ID" value="GHD98543.1"/>
    <property type="molecule type" value="Genomic_DNA"/>
</dbReference>
<keyword evidence="3" id="KW-1185">Reference proteome</keyword>
<dbReference type="RefSeq" id="WP_035841381.1">
    <property type="nucleotide sequence ID" value="NZ_BNAB01000001.1"/>
</dbReference>
<organism evidence="1 4">
    <name type="scientific">Allgaiera indica</name>
    <dbReference type="NCBI Taxonomy" id="765699"/>
    <lineage>
        <taxon>Bacteria</taxon>
        <taxon>Pseudomonadati</taxon>
        <taxon>Pseudomonadota</taxon>
        <taxon>Alphaproteobacteria</taxon>
        <taxon>Rhodobacterales</taxon>
        <taxon>Paracoccaceae</taxon>
        <taxon>Allgaiera</taxon>
    </lineage>
</organism>
<evidence type="ECO:0000313" key="2">
    <source>
        <dbReference type="EMBL" id="SDW11392.1"/>
    </source>
</evidence>
<dbReference type="Proteomes" id="UP000199541">
    <property type="component" value="Unassembled WGS sequence"/>
</dbReference>
<proteinExistence type="predicted"/>
<reference evidence="1" key="3">
    <citation type="submission" date="2023-06" db="EMBL/GenBank/DDBJ databases">
        <authorList>
            <person name="Sun Q."/>
            <person name="Zhou Y."/>
        </authorList>
    </citation>
    <scope>NUCLEOTIDE SEQUENCE</scope>
    <source>
        <strain evidence="1">CGMCC 1.10859</strain>
    </source>
</reference>